<protein>
    <recommendedName>
        <fullName evidence="4">Gnk2-homologous domain-containing protein</fullName>
    </recommendedName>
</protein>
<accession>A0A834G1N7</accession>
<evidence type="ECO:0000256" key="2">
    <source>
        <dbReference type="ARBA" id="ARBA00022737"/>
    </source>
</evidence>
<keyword evidence="6" id="KW-1185">Reference proteome</keyword>
<gene>
    <name evidence="5" type="ORF">RHSIM_Rhsim13G0161300</name>
</gene>
<keyword evidence="1 3" id="KW-0732">Signal</keyword>
<dbReference type="PANTHER" id="PTHR32099:SF42">
    <property type="entry name" value="CYSTEINE-RICH RECEPTOR-LIKE PROTEIN KINASE 9-RELATED"/>
    <property type="match status" value="1"/>
</dbReference>
<feature type="signal peptide" evidence="3">
    <location>
        <begin position="1"/>
        <end position="22"/>
    </location>
</feature>
<dbReference type="CDD" id="cd23509">
    <property type="entry name" value="Gnk2-like"/>
    <property type="match status" value="1"/>
</dbReference>
<dbReference type="Pfam" id="PF01657">
    <property type="entry name" value="Stress-antifung"/>
    <property type="match status" value="1"/>
</dbReference>
<evidence type="ECO:0000259" key="4">
    <source>
        <dbReference type="PROSITE" id="PS51473"/>
    </source>
</evidence>
<proteinExistence type="predicted"/>
<dbReference type="OrthoDB" id="688481at2759"/>
<evidence type="ECO:0000313" key="5">
    <source>
        <dbReference type="EMBL" id="KAF7120007.1"/>
    </source>
</evidence>
<dbReference type="Proteomes" id="UP000626092">
    <property type="component" value="Unassembled WGS sequence"/>
</dbReference>
<evidence type="ECO:0000313" key="6">
    <source>
        <dbReference type="Proteomes" id="UP000626092"/>
    </source>
</evidence>
<evidence type="ECO:0000256" key="1">
    <source>
        <dbReference type="ARBA" id="ARBA00022729"/>
    </source>
</evidence>
<comment type="caution">
    <text evidence="5">The sequence shown here is derived from an EMBL/GenBank/DDBJ whole genome shotgun (WGS) entry which is preliminary data.</text>
</comment>
<feature type="domain" description="Gnk2-homologous" evidence="4">
    <location>
        <begin position="25"/>
        <end position="130"/>
    </location>
</feature>
<dbReference type="PROSITE" id="PS51473">
    <property type="entry name" value="GNK2"/>
    <property type="match status" value="1"/>
</dbReference>
<dbReference type="InterPro" id="IPR038408">
    <property type="entry name" value="GNK2_sf"/>
</dbReference>
<dbReference type="Gene3D" id="3.30.430.20">
    <property type="entry name" value="Gnk2 domain, C-X8-C-X2-C motif"/>
    <property type="match status" value="1"/>
</dbReference>
<sequence>MPRKALFVYTICLLSLIPIIKADPNFLFMDCPNTTNAYAPNSTYQTNLDTLFSVLSSNSTVPSGFYNFTAGGSPPNLAYGLFLCRGDVTPAVCEDCVSYATVDVVEKCPRSKLATIWYDECMLSFQLAAMQNKEGEFCFIAVMSVLEIIFGKKNRNFYQSNGAADLLSYAWTLWREGTPLDLMDPTLERSHSRNEVTRCIHIALLCVQDDPNSRPSMATVVLMLNSHSASLSLPQQPGFLGRSKTGSNVVEELRSD</sequence>
<name>A0A834G1N7_RHOSS</name>
<evidence type="ECO:0000256" key="3">
    <source>
        <dbReference type="SAM" id="SignalP"/>
    </source>
</evidence>
<dbReference type="SUPFAM" id="SSF56112">
    <property type="entry name" value="Protein kinase-like (PK-like)"/>
    <property type="match status" value="1"/>
</dbReference>
<dbReference type="AlphaFoldDB" id="A0A834G1N7"/>
<dbReference type="InterPro" id="IPR002902">
    <property type="entry name" value="GNK2"/>
</dbReference>
<dbReference type="Gene3D" id="1.10.510.10">
    <property type="entry name" value="Transferase(Phosphotransferase) domain 1"/>
    <property type="match status" value="1"/>
</dbReference>
<dbReference type="EMBL" id="WJXA01000013">
    <property type="protein sequence ID" value="KAF7120007.1"/>
    <property type="molecule type" value="Genomic_DNA"/>
</dbReference>
<reference evidence="5" key="1">
    <citation type="submission" date="2019-11" db="EMBL/GenBank/DDBJ databases">
        <authorList>
            <person name="Liu Y."/>
            <person name="Hou J."/>
            <person name="Li T.-Q."/>
            <person name="Guan C.-H."/>
            <person name="Wu X."/>
            <person name="Wu H.-Z."/>
            <person name="Ling F."/>
            <person name="Zhang R."/>
            <person name="Shi X.-G."/>
            <person name="Ren J.-P."/>
            <person name="Chen E.-F."/>
            <person name="Sun J.-M."/>
        </authorList>
    </citation>
    <scope>NUCLEOTIDE SEQUENCE</scope>
    <source>
        <strain evidence="5">Adult_tree_wgs_1</strain>
        <tissue evidence="5">Leaves</tissue>
    </source>
</reference>
<dbReference type="InterPro" id="IPR011009">
    <property type="entry name" value="Kinase-like_dom_sf"/>
</dbReference>
<dbReference type="PANTHER" id="PTHR32099">
    <property type="entry name" value="CYSTEINE-RICH REPEAT SECRETORY PROTEIN"/>
    <property type="match status" value="1"/>
</dbReference>
<organism evidence="5 6">
    <name type="scientific">Rhododendron simsii</name>
    <name type="common">Sims's rhododendron</name>
    <dbReference type="NCBI Taxonomy" id="118357"/>
    <lineage>
        <taxon>Eukaryota</taxon>
        <taxon>Viridiplantae</taxon>
        <taxon>Streptophyta</taxon>
        <taxon>Embryophyta</taxon>
        <taxon>Tracheophyta</taxon>
        <taxon>Spermatophyta</taxon>
        <taxon>Magnoliopsida</taxon>
        <taxon>eudicotyledons</taxon>
        <taxon>Gunneridae</taxon>
        <taxon>Pentapetalae</taxon>
        <taxon>asterids</taxon>
        <taxon>Ericales</taxon>
        <taxon>Ericaceae</taxon>
        <taxon>Ericoideae</taxon>
        <taxon>Rhodoreae</taxon>
        <taxon>Rhododendron</taxon>
    </lineage>
</organism>
<feature type="chain" id="PRO_5032660744" description="Gnk2-homologous domain-containing protein" evidence="3">
    <location>
        <begin position="23"/>
        <end position="256"/>
    </location>
</feature>
<dbReference type="FunFam" id="3.30.430.20:FF:000003">
    <property type="entry name" value="Cysteine-rich RLK (RECEPTOR-like protein kinase) 10"/>
    <property type="match status" value="1"/>
</dbReference>
<keyword evidence="2" id="KW-0677">Repeat</keyword>